<evidence type="ECO:0000313" key="9">
    <source>
        <dbReference type="EMBL" id="OPC62094.1"/>
    </source>
</evidence>
<accession>A0A1T3MC33</accession>
<dbReference type="AlphaFoldDB" id="A0A1T3MC33"/>
<comment type="subunit">
    <text evidence="7">Homotrimer.</text>
</comment>
<keyword evidence="3 7" id="KW-0808">Transferase</keyword>
<sequence length="345" mass="37217">MEFTAEQIANLVKGKVIGDPETKVSGFSQIEEGRKGNLSFLANAKYLPLMDNTEASVVIISENLIDKDKKYPSALIAVEDGYLAFQVLMNLYQDLQSKKTGIEQPAFISESAKIMDDVYIGAFTYISHKSVIGEGSQIYPQVYIGKNVKIGKNCQIDSGARIYDDCVIGDNCVIHSNTVIGGDGFGFQPTADGFKKIPQLGNVIIEDNVEIGAGCTIDRATIGSTIIGKGTKLDNLIQIAHNVKLGENNVIAAQAGIAGSTTIGHWNMIGGQTGIVGHINIGNQVKIQAQSGVNSSVSDHEVLYGSPAISATDFRRSYVHFRNFPDIVQRINNLENINSKDSTNE</sequence>
<evidence type="ECO:0000256" key="2">
    <source>
        <dbReference type="ARBA" id="ARBA00022556"/>
    </source>
</evidence>
<dbReference type="PANTHER" id="PTHR43378">
    <property type="entry name" value="UDP-3-O-ACYLGLUCOSAMINE N-ACYLTRANSFERASE"/>
    <property type="match status" value="1"/>
</dbReference>
<dbReference type="InterPro" id="IPR011004">
    <property type="entry name" value="Trimer_LpxA-like_sf"/>
</dbReference>
<dbReference type="GO" id="GO:0103118">
    <property type="term" value="F:UDP-3-O-[(3R)-3-hydroxyacyl]-glucosamine N-acyltransferase activity"/>
    <property type="evidence" value="ECO:0007669"/>
    <property type="project" value="UniProtKB-EC"/>
</dbReference>
<protein>
    <recommendedName>
        <fullName evidence="7">UDP-3-O-acylglucosamine N-acyltransferase</fullName>
        <ecNumber evidence="7">2.3.1.191</ecNumber>
    </recommendedName>
</protein>
<dbReference type="CDD" id="cd03352">
    <property type="entry name" value="LbH_LpxD"/>
    <property type="match status" value="1"/>
</dbReference>
<keyword evidence="4 7" id="KW-0677">Repeat</keyword>
<reference evidence="9 10" key="1">
    <citation type="submission" date="2016-06" db="EMBL/GenBank/DDBJ databases">
        <title>Revisiting the taxonomy of the Elizabethkingia Genus based on Whole-Genome Sequencing, Optical Mapping, and MALDI-TOF.</title>
        <authorList>
            <person name="Nicholson A.C."/>
        </authorList>
    </citation>
    <scope>NUCLEOTIDE SEQUENCE [LARGE SCALE GENOMIC DNA]</scope>
    <source>
        <strain evidence="9 10">G4070</strain>
    </source>
</reference>
<dbReference type="InterPro" id="IPR007691">
    <property type="entry name" value="LpxD"/>
</dbReference>
<dbReference type="Gene3D" id="2.160.10.10">
    <property type="entry name" value="Hexapeptide repeat proteins"/>
    <property type="match status" value="1"/>
</dbReference>
<dbReference type="GO" id="GO:0009245">
    <property type="term" value="P:lipid A biosynthetic process"/>
    <property type="evidence" value="ECO:0007669"/>
    <property type="project" value="UniProtKB-UniRule"/>
</dbReference>
<evidence type="ECO:0000256" key="4">
    <source>
        <dbReference type="ARBA" id="ARBA00022737"/>
    </source>
</evidence>
<dbReference type="GO" id="GO:0016020">
    <property type="term" value="C:membrane"/>
    <property type="evidence" value="ECO:0007669"/>
    <property type="project" value="GOC"/>
</dbReference>
<dbReference type="RefSeq" id="WP_078772806.1">
    <property type="nucleotide sequence ID" value="NZ_CBCSBR010000004.1"/>
</dbReference>
<dbReference type="InterPro" id="IPR020573">
    <property type="entry name" value="UDP_GlcNAc_AcTrfase_non-rep"/>
</dbReference>
<keyword evidence="2 7" id="KW-0441">Lipid A biosynthesis</keyword>
<dbReference type="Gene3D" id="3.40.1390.10">
    <property type="entry name" value="MurE/MurF, N-terminal domain"/>
    <property type="match status" value="1"/>
</dbReference>
<gene>
    <name evidence="7" type="primary">lpxD</name>
    <name evidence="9" type="ORF">BAZ10_09535</name>
</gene>
<comment type="caution">
    <text evidence="9">The sequence shown here is derived from an EMBL/GenBank/DDBJ whole genome shotgun (WGS) entry which is preliminary data.</text>
</comment>
<keyword evidence="5 7" id="KW-0443">Lipid metabolism</keyword>
<keyword evidence="1 7" id="KW-0444">Lipid biosynthesis</keyword>
<keyword evidence="10" id="KW-1185">Reference proteome</keyword>
<dbReference type="EMBL" id="MAHX01000018">
    <property type="protein sequence ID" value="OPC62094.1"/>
    <property type="molecule type" value="Genomic_DNA"/>
</dbReference>
<evidence type="ECO:0000259" key="8">
    <source>
        <dbReference type="Pfam" id="PF04613"/>
    </source>
</evidence>
<name>A0A1T3MC33_9FLAO</name>
<keyword evidence="6 7" id="KW-0012">Acyltransferase</keyword>
<dbReference type="Pfam" id="PF00132">
    <property type="entry name" value="Hexapep"/>
    <property type="match status" value="3"/>
</dbReference>
<dbReference type="EC" id="2.3.1.191" evidence="7"/>
<dbReference type="InterPro" id="IPR001451">
    <property type="entry name" value="Hexapep"/>
</dbReference>
<dbReference type="NCBIfam" id="NF002060">
    <property type="entry name" value="PRK00892.1"/>
    <property type="match status" value="1"/>
</dbReference>
<comment type="catalytic activity">
    <reaction evidence="7">
        <text>a UDP-3-O-[(3R)-3-hydroxyacyl]-alpha-D-glucosamine + a (3R)-hydroxyacyl-[ACP] = a UDP-2-N,3-O-bis[(3R)-3-hydroxyacyl]-alpha-D-glucosamine + holo-[ACP] + H(+)</text>
        <dbReference type="Rhea" id="RHEA:53836"/>
        <dbReference type="Rhea" id="RHEA-COMP:9685"/>
        <dbReference type="Rhea" id="RHEA-COMP:9945"/>
        <dbReference type="ChEBI" id="CHEBI:15378"/>
        <dbReference type="ChEBI" id="CHEBI:64479"/>
        <dbReference type="ChEBI" id="CHEBI:78827"/>
        <dbReference type="ChEBI" id="CHEBI:137740"/>
        <dbReference type="ChEBI" id="CHEBI:137748"/>
        <dbReference type="EC" id="2.3.1.191"/>
    </reaction>
</comment>
<comment type="function">
    <text evidence="7">Catalyzes the N-acylation of UDP-3-O-acylglucosamine using 3-hydroxyacyl-ACP as the acyl donor. Is involved in the biosynthesis of lipid A, a phosphorylated glycolipid that anchors the lipopolysaccharide to the outer membrane of the cell.</text>
</comment>
<evidence type="ECO:0000256" key="5">
    <source>
        <dbReference type="ARBA" id="ARBA00023098"/>
    </source>
</evidence>
<dbReference type="Proteomes" id="UP000190813">
    <property type="component" value="Unassembled WGS sequence"/>
</dbReference>
<evidence type="ECO:0000313" key="10">
    <source>
        <dbReference type="Proteomes" id="UP000190813"/>
    </source>
</evidence>
<evidence type="ECO:0000256" key="7">
    <source>
        <dbReference type="HAMAP-Rule" id="MF_00523"/>
    </source>
</evidence>
<evidence type="ECO:0000256" key="6">
    <source>
        <dbReference type="ARBA" id="ARBA00023315"/>
    </source>
</evidence>
<dbReference type="SUPFAM" id="SSF51161">
    <property type="entry name" value="Trimeric LpxA-like enzymes"/>
    <property type="match status" value="1"/>
</dbReference>
<comment type="pathway">
    <text evidence="7">Bacterial outer membrane biogenesis; LPS lipid A biosynthesis.</text>
</comment>
<dbReference type="Pfam" id="PF04613">
    <property type="entry name" value="LpxD"/>
    <property type="match status" value="1"/>
</dbReference>
<comment type="similarity">
    <text evidence="7">Belongs to the transferase hexapeptide repeat family. LpxD subfamily.</text>
</comment>
<proteinExistence type="inferred from homology"/>
<dbReference type="NCBIfam" id="TIGR01853">
    <property type="entry name" value="lipid_A_lpxD"/>
    <property type="match status" value="1"/>
</dbReference>
<evidence type="ECO:0000256" key="1">
    <source>
        <dbReference type="ARBA" id="ARBA00022516"/>
    </source>
</evidence>
<dbReference type="PANTHER" id="PTHR43378:SF2">
    <property type="entry name" value="UDP-3-O-ACYLGLUCOSAMINE N-ACYLTRANSFERASE 1, MITOCHONDRIAL-RELATED"/>
    <property type="match status" value="1"/>
</dbReference>
<dbReference type="UniPathway" id="UPA00973"/>
<dbReference type="GO" id="GO:0016410">
    <property type="term" value="F:N-acyltransferase activity"/>
    <property type="evidence" value="ECO:0007669"/>
    <property type="project" value="InterPro"/>
</dbReference>
<dbReference type="HAMAP" id="MF_00523">
    <property type="entry name" value="LpxD"/>
    <property type="match status" value="1"/>
</dbReference>
<organism evidence="9 10">
    <name type="scientific">Elizabethkingia occulta</name>
    <dbReference type="NCBI Taxonomy" id="1867263"/>
    <lineage>
        <taxon>Bacteria</taxon>
        <taxon>Pseudomonadati</taxon>
        <taxon>Bacteroidota</taxon>
        <taxon>Flavobacteriia</taxon>
        <taxon>Flavobacteriales</taxon>
        <taxon>Weeksellaceae</taxon>
        <taxon>Elizabethkingia</taxon>
    </lineage>
</organism>
<evidence type="ECO:0000256" key="3">
    <source>
        <dbReference type="ARBA" id="ARBA00022679"/>
    </source>
</evidence>
<feature type="domain" description="UDP-3-O-[3-hydroxymyristoyl] glucosamine N-acyltransferase non-repeat region" evidence="8">
    <location>
        <begin position="22"/>
        <end position="90"/>
    </location>
</feature>
<feature type="active site" description="Proton acceptor" evidence="7">
    <location>
        <position position="241"/>
    </location>
</feature>